<dbReference type="Gene3D" id="3.30.2320.60">
    <property type="entry name" value="FhaA, phosphopeptide-binding domain (DUF3662)"/>
    <property type="match status" value="1"/>
</dbReference>
<dbReference type="SUPFAM" id="SSF49879">
    <property type="entry name" value="SMAD/FHA domain"/>
    <property type="match status" value="1"/>
</dbReference>
<dbReference type="Gene3D" id="2.60.200.20">
    <property type="match status" value="1"/>
</dbReference>
<dbReference type="CDD" id="cd00060">
    <property type="entry name" value="FHA"/>
    <property type="match status" value="1"/>
</dbReference>
<evidence type="ECO:0000259" key="1">
    <source>
        <dbReference type="PROSITE" id="PS50006"/>
    </source>
</evidence>
<name>A0A6J6D8I7_9ZZZZ</name>
<dbReference type="EMBL" id="CAEZSZ010000119">
    <property type="protein sequence ID" value="CAB4560271.1"/>
    <property type="molecule type" value="Genomic_DNA"/>
</dbReference>
<accession>A0A6J6D8I7</accession>
<dbReference type="InterPro" id="IPR000253">
    <property type="entry name" value="FHA_dom"/>
</dbReference>
<dbReference type="PROSITE" id="PS50006">
    <property type="entry name" value="FHA_DOMAIN"/>
    <property type="match status" value="1"/>
</dbReference>
<dbReference type="Pfam" id="PF00498">
    <property type="entry name" value="FHA"/>
    <property type="match status" value="1"/>
</dbReference>
<dbReference type="InterPro" id="IPR042287">
    <property type="entry name" value="FhaA_N_sf"/>
</dbReference>
<reference evidence="2" key="1">
    <citation type="submission" date="2020-05" db="EMBL/GenBank/DDBJ databases">
        <authorList>
            <person name="Chiriac C."/>
            <person name="Salcher M."/>
            <person name="Ghai R."/>
            <person name="Kavagutti S V."/>
        </authorList>
    </citation>
    <scope>NUCLEOTIDE SEQUENCE</scope>
</reference>
<dbReference type="InterPro" id="IPR022128">
    <property type="entry name" value="FhaA_N"/>
</dbReference>
<gene>
    <name evidence="2" type="ORF">UFOPK1561_00858</name>
</gene>
<dbReference type="PANTHER" id="PTHR23308">
    <property type="entry name" value="NUCLEAR INHIBITOR OF PROTEIN PHOSPHATASE-1"/>
    <property type="match status" value="1"/>
</dbReference>
<protein>
    <submittedName>
        <fullName evidence="2">Unannotated protein</fullName>
    </submittedName>
</protein>
<dbReference type="InterPro" id="IPR050923">
    <property type="entry name" value="Cell_Proc_Reg/RNA_Proc"/>
</dbReference>
<evidence type="ECO:0000313" key="2">
    <source>
        <dbReference type="EMBL" id="CAB4560271.1"/>
    </source>
</evidence>
<sequence length="230" mass="25094">MGFLENFEKGLERLVNGAFTKTFKSELQPVEISGHIRAEMDSKASILSRDRILAPNTFIVSLSVPDFKRMLVLGESLIEELTELATKHAKKQGFQFGAALAIRLIEDSGLNLGQVSVRSATQNHEIEWLPGLEVNDKKFVLRVGQTTVGRDVSSDIQIPDNGLSRQHFAIKWDGKNAAVKDLGSTNGTRVNGKSITEVALSTDTEIHAGSNVFTFRVTARTVGDSAGVNQ</sequence>
<dbReference type="Pfam" id="PF12401">
    <property type="entry name" value="FhaA_N"/>
    <property type="match status" value="1"/>
</dbReference>
<dbReference type="InterPro" id="IPR008984">
    <property type="entry name" value="SMAD_FHA_dom_sf"/>
</dbReference>
<dbReference type="SMART" id="SM00240">
    <property type="entry name" value="FHA"/>
    <property type="match status" value="1"/>
</dbReference>
<feature type="domain" description="FHA" evidence="1">
    <location>
        <begin position="146"/>
        <end position="195"/>
    </location>
</feature>
<organism evidence="2">
    <name type="scientific">freshwater metagenome</name>
    <dbReference type="NCBI Taxonomy" id="449393"/>
    <lineage>
        <taxon>unclassified sequences</taxon>
        <taxon>metagenomes</taxon>
        <taxon>ecological metagenomes</taxon>
    </lineage>
</organism>
<proteinExistence type="predicted"/>
<dbReference type="AlphaFoldDB" id="A0A6J6D8I7"/>